<organism evidence="1 2">
    <name type="scientific">Galdieria sulphuraria</name>
    <name type="common">Red alga</name>
    <dbReference type="NCBI Taxonomy" id="130081"/>
    <lineage>
        <taxon>Eukaryota</taxon>
        <taxon>Rhodophyta</taxon>
        <taxon>Bangiophyceae</taxon>
        <taxon>Galdieriales</taxon>
        <taxon>Galdieriaceae</taxon>
        <taxon>Galdieria</taxon>
    </lineage>
</organism>
<dbReference type="OrthoDB" id="10328520at2759"/>
<dbReference type="GeneID" id="17086544"/>
<dbReference type="AlphaFoldDB" id="M2WUM1"/>
<keyword evidence="2" id="KW-1185">Reference proteome</keyword>
<reference evidence="2" key="1">
    <citation type="journal article" date="2013" name="Science">
        <title>Gene transfer from bacteria and archaea facilitated evolution of an extremophilic eukaryote.</title>
        <authorList>
            <person name="Schonknecht G."/>
            <person name="Chen W.H."/>
            <person name="Ternes C.M."/>
            <person name="Barbier G.G."/>
            <person name="Shrestha R.P."/>
            <person name="Stanke M."/>
            <person name="Brautigam A."/>
            <person name="Baker B.J."/>
            <person name="Banfield J.F."/>
            <person name="Garavito R.M."/>
            <person name="Carr K."/>
            <person name="Wilkerson C."/>
            <person name="Rensing S.A."/>
            <person name="Gagneul D."/>
            <person name="Dickenson N.E."/>
            <person name="Oesterhelt C."/>
            <person name="Lercher M.J."/>
            <person name="Weber A.P."/>
        </authorList>
    </citation>
    <scope>NUCLEOTIDE SEQUENCE [LARGE SCALE GENOMIC DNA]</scope>
    <source>
        <strain evidence="2">074W</strain>
    </source>
</reference>
<name>M2WUM1_GALSU</name>
<evidence type="ECO:0000313" key="2">
    <source>
        <dbReference type="Proteomes" id="UP000030680"/>
    </source>
</evidence>
<proteinExistence type="predicted"/>
<evidence type="ECO:0000313" key="1">
    <source>
        <dbReference type="EMBL" id="EME27655.1"/>
    </source>
</evidence>
<dbReference type="RefSeq" id="XP_005704175.1">
    <property type="nucleotide sequence ID" value="XM_005704118.1"/>
</dbReference>
<dbReference type="Gramene" id="EME27655">
    <property type="protein sequence ID" value="EME27655"/>
    <property type="gene ID" value="Gasu_47990"/>
</dbReference>
<gene>
    <name evidence="1" type="ORF">Gasu_47990</name>
</gene>
<sequence>MTLMNFSYDKLEQWDQEEKVAKVLSEALESQKSVSDKKVKEFYEELFIATLEGAPVAYVSDSNVAVREYSFLVTTCALFSAVWYTTRYQAKHCSPFCVKTFDGYVYFMQFGCLLFVWKVGNFNPYYRIERAFHLIARALTFFFSPNISQSTWLREHSSVFYIIKEHAAFHFSIKELLYGRRFVHPSYLMGAIRCMPSPYPEGRSLLSDSLKPLTAKGALHVVLFHDPSKRFIAACRQKGVVPLSIDELELFILLSWVAQERLLDICGYIQLERSYQLVSIIFDYVKDISVGHDWLLLFVVKRKDYNPLMNAWSLYKERWIQQLRTRQILKDVDGFLQNPLSCKIISDHLKTPFPVHVIFYYRGLQLLVDTFASSNLFEKEIYDVGILWTKERVTEIIVHKERGHTWLCQSIGDNPPVNVVVFLQFELNEEHYGQLVSRIQSWFHRKQMSLFPLDWMEYFQRKGKWNIGHWL</sequence>
<accession>M2WUM1</accession>
<dbReference type="EMBL" id="KB454529">
    <property type="protein sequence ID" value="EME27655.1"/>
    <property type="molecule type" value="Genomic_DNA"/>
</dbReference>
<protein>
    <submittedName>
        <fullName evidence="1">Uncharacterized protein</fullName>
    </submittedName>
</protein>
<dbReference type="Proteomes" id="UP000030680">
    <property type="component" value="Unassembled WGS sequence"/>
</dbReference>
<dbReference type="KEGG" id="gsl:Gasu_47990"/>